<protein>
    <submittedName>
        <fullName evidence="2">Uncharacterized protein</fullName>
    </submittedName>
</protein>
<feature type="region of interest" description="Disordered" evidence="1">
    <location>
        <begin position="127"/>
        <end position="153"/>
    </location>
</feature>
<comment type="caution">
    <text evidence="2">The sequence shown here is derived from an EMBL/GenBank/DDBJ whole genome shotgun (WGS) entry which is preliminary data.</text>
</comment>
<evidence type="ECO:0000313" key="3">
    <source>
        <dbReference type="Proteomes" id="UP000639403"/>
    </source>
</evidence>
<reference evidence="2" key="2">
    <citation type="journal article" name="Front. Microbiol.">
        <title>Degradative Capacity of Two Strains of Rhodonia placenta: From Phenotype to Genotype.</title>
        <authorList>
            <person name="Kolle M."/>
            <person name="Horta M.A.C."/>
            <person name="Nowrousian M."/>
            <person name="Ohm R.A."/>
            <person name="Benz J.P."/>
            <person name="Pilgard A."/>
        </authorList>
    </citation>
    <scope>NUCLEOTIDE SEQUENCE</scope>
    <source>
        <strain evidence="2">FPRL280</strain>
    </source>
</reference>
<gene>
    <name evidence="2" type="ORF">IEO21_10736</name>
</gene>
<name>A0A8H7NRX2_9APHY</name>
<evidence type="ECO:0000313" key="2">
    <source>
        <dbReference type="EMBL" id="KAF9798368.1"/>
    </source>
</evidence>
<dbReference type="EMBL" id="JADOXO010001051">
    <property type="protein sequence ID" value="KAF9798368.1"/>
    <property type="molecule type" value="Genomic_DNA"/>
</dbReference>
<feature type="region of interest" description="Disordered" evidence="1">
    <location>
        <begin position="1"/>
        <end position="35"/>
    </location>
</feature>
<sequence>MHRAHKAEDEQRRESQENSNRTRNDIKRRPAAQSGRAIAYRVATSRIAFGAITVRKNTNERGRPFTWLTRVELAPTSAGWNEGRLTHNPDHSSAQWYHHGRCEARAYTWRGSPKHCWSAKIENEQSRVGHGRVDSFDGGSHSGHKGSNGQHQSCLVAYRKE</sequence>
<reference evidence="2" key="1">
    <citation type="submission" date="2020-11" db="EMBL/GenBank/DDBJ databases">
        <authorList>
            <person name="Koelle M."/>
            <person name="Horta M.A.C."/>
            <person name="Nowrousian M."/>
            <person name="Ohm R.A."/>
            <person name="Benz P."/>
            <person name="Pilgard A."/>
        </authorList>
    </citation>
    <scope>NUCLEOTIDE SEQUENCE</scope>
    <source>
        <strain evidence="2">FPRL280</strain>
    </source>
</reference>
<dbReference type="Proteomes" id="UP000639403">
    <property type="component" value="Unassembled WGS sequence"/>
</dbReference>
<evidence type="ECO:0000256" key="1">
    <source>
        <dbReference type="SAM" id="MobiDB-lite"/>
    </source>
</evidence>
<dbReference type="AlphaFoldDB" id="A0A8H7NRX2"/>
<organism evidence="2 3">
    <name type="scientific">Rhodonia placenta</name>
    <dbReference type="NCBI Taxonomy" id="104341"/>
    <lineage>
        <taxon>Eukaryota</taxon>
        <taxon>Fungi</taxon>
        <taxon>Dikarya</taxon>
        <taxon>Basidiomycota</taxon>
        <taxon>Agaricomycotina</taxon>
        <taxon>Agaricomycetes</taxon>
        <taxon>Polyporales</taxon>
        <taxon>Adustoporiaceae</taxon>
        <taxon>Rhodonia</taxon>
    </lineage>
</organism>
<feature type="compositionally biased region" description="Basic and acidic residues" evidence="1">
    <location>
        <begin position="1"/>
        <end position="28"/>
    </location>
</feature>
<proteinExistence type="predicted"/>
<accession>A0A8H7NRX2</accession>